<dbReference type="Pfam" id="PF02779">
    <property type="entry name" value="Transket_pyr"/>
    <property type="match status" value="1"/>
</dbReference>
<dbReference type="Proteomes" id="UP000030655">
    <property type="component" value="Unassembled WGS sequence"/>
</dbReference>
<reference evidence="12" key="1">
    <citation type="submission" date="2013-02" db="EMBL/GenBank/DDBJ databases">
        <authorList>
            <consortium name="The Broad Institute Genome Sequencing Platform"/>
            <person name="Cuomo C."/>
            <person name="Becnel J."/>
            <person name="Sanscrainte N."/>
            <person name="Walker B."/>
            <person name="Young S.K."/>
            <person name="Zeng Q."/>
            <person name="Gargeya S."/>
            <person name="Fitzgerald M."/>
            <person name="Haas B."/>
            <person name="Abouelleil A."/>
            <person name="Alvarado L."/>
            <person name="Arachchi H.M."/>
            <person name="Berlin A.M."/>
            <person name="Chapman S.B."/>
            <person name="Dewar J."/>
            <person name="Goldberg J."/>
            <person name="Griggs A."/>
            <person name="Gujja S."/>
            <person name="Hansen M."/>
            <person name="Howarth C."/>
            <person name="Imamovic A."/>
            <person name="Larimer J."/>
            <person name="McCowan C."/>
            <person name="Murphy C."/>
            <person name="Neiman D."/>
            <person name="Pearson M."/>
            <person name="Priest M."/>
            <person name="Roberts A."/>
            <person name="Saif S."/>
            <person name="Shea T."/>
            <person name="Sisk P."/>
            <person name="Sykes S."/>
            <person name="Wortman J."/>
            <person name="Nusbaum C."/>
            <person name="Birren B."/>
        </authorList>
    </citation>
    <scope>NUCLEOTIDE SEQUENCE [LARGE SCALE GENOMIC DNA]</scope>
    <source>
        <strain evidence="12">PRA339</strain>
    </source>
</reference>
<dbReference type="InterPro" id="IPR029061">
    <property type="entry name" value="THDP-binding"/>
</dbReference>
<feature type="domain" description="Transketolase-like pyrimidine-binding" evidence="10">
    <location>
        <begin position="355"/>
        <end position="522"/>
    </location>
</feature>
<comment type="cofactor">
    <cofactor evidence="2">
        <name>Mg(2+)</name>
        <dbReference type="ChEBI" id="CHEBI:18420"/>
    </cofactor>
</comment>
<dbReference type="EMBL" id="KK365160">
    <property type="protein sequence ID" value="KCZ80864.1"/>
    <property type="molecule type" value="Genomic_DNA"/>
</dbReference>
<dbReference type="SUPFAM" id="SSF52922">
    <property type="entry name" value="TK C-terminal domain-like"/>
    <property type="match status" value="1"/>
</dbReference>
<dbReference type="InterPro" id="IPR005475">
    <property type="entry name" value="Transketolase-like_Pyr-bd"/>
</dbReference>
<dbReference type="InterPro" id="IPR009014">
    <property type="entry name" value="Transketo_C/PFOR_II"/>
</dbReference>
<keyword evidence="6" id="KW-0479">Metal-binding</keyword>
<dbReference type="Gene3D" id="3.40.50.970">
    <property type="match status" value="2"/>
</dbReference>
<comment type="catalytic activity">
    <reaction evidence="9">
        <text>D-sedoheptulose 7-phosphate + D-glyceraldehyde 3-phosphate = aldehydo-D-ribose 5-phosphate + D-xylulose 5-phosphate</text>
        <dbReference type="Rhea" id="RHEA:10508"/>
        <dbReference type="ChEBI" id="CHEBI:57483"/>
        <dbReference type="ChEBI" id="CHEBI:57737"/>
        <dbReference type="ChEBI" id="CHEBI:58273"/>
        <dbReference type="ChEBI" id="CHEBI:59776"/>
        <dbReference type="EC" id="2.2.1.1"/>
    </reaction>
</comment>
<dbReference type="PROSITE" id="PS00802">
    <property type="entry name" value="TRANSKETOLASE_2"/>
    <property type="match status" value="1"/>
</dbReference>
<sequence length="653" mass="74362">MYPKITEKVIANVRSLIADIVEQADSGHPGSALALTPLLLELYSILHYDPTNSKHPLRDAFILSNAHACPVLYAVNFLTGYLSLQDLKEFRQLHSKTPGHPERNHYIELTSEPLGQGVAQSVGLAIAFKRQGLGRKVVCVFGDGCYQEGITQEAFSIANHLNLTNLTYIYDYNAMTIDGETTLTMTEDVFKRFAHFPNFKVYDYNKINLKEVLEEECVKMIIHKSVIGKGCALEGMNRTHGLPLGKDVIKEMKEKNSLENEPFFVSEELNKYSQELKKYKIKEIDEITKEKVEFIKSSASFLENNESEETIFNENWENYKFSNGFKEPSIVRTFDKFLKDFYTKLSDLPRENKTVATRKHLQSVVKMIPYIPQMIYGSADLAQSLLIKHNQKDLQSDMEGNFINFGVREHAMCAIFNGLSAFGYICLGGTFLNFVHYCFTGIRSASLDNLKVIYIFTHDSILVGEDGPTHQGVEALALLRATPNLHVLRPCDEVEVRYSVWYALQRNGPTALIFTRQPVAPVLQTDFLQCKYGAYFLKKEENYDLTIFTTGSEVPLSLKVAEYLKNKYIVNVVSVLSFEIFNEQSKEYKRNILGNKPRVSIEIGTTFGWSMFGELCIGMDSFGKSGPHEELLEYYGFTDEKIGEKIIQWMMDK</sequence>
<evidence type="ECO:0000313" key="12">
    <source>
        <dbReference type="Proteomes" id="UP000030655"/>
    </source>
</evidence>
<evidence type="ECO:0000256" key="6">
    <source>
        <dbReference type="ARBA" id="ARBA00022723"/>
    </source>
</evidence>
<evidence type="ECO:0000256" key="8">
    <source>
        <dbReference type="ARBA" id="ARBA00023052"/>
    </source>
</evidence>
<dbReference type="SUPFAM" id="SSF52518">
    <property type="entry name" value="Thiamin diphosphate-binding fold (THDP-binding)"/>
    <property type="match status" value="2"/>
</dbReference>
<dbReference type="PANTHER" id="PTHR43522">
    <property type="entry name" value="TRANSKETOLASE"/>
    <property type="match status" value="1"/>
</dbReference>
<dbReference type="GO" id="GO:0005829">
    <property type="term" value="C:cytosol"/>
    <property type="evidence" value="ECO:0007669"/>
    <property type="project" value="TreeGrafter"/>
</dbReference>
<dbReference type="Pfam" id="PF00456">
    <property type="entry name" value="Transketolase_N"/>
    <property type="match status" value="1"/>
</dbReference>
<dbReference type="CDD" id="cd07033">
    <property type="entry name" value="TPP_PYR_DXS_TK_like"/>
    <property type="match status" value="1"/>
</dbReference>
<dbReference type="STRING" id="1288291.A0A059F1H9"/>
<evidence type="ECO:0000256" key="3">
    <source>
        <dbReference type="ARBA" id="ARBA00001964"/>
    </source>
</evidence>
<comment type="cofactor">
    <cofactor evidence="1">
        <name>Co(2+)</name>
        <dbReference type="ChEBI" id="CHEBI:48828"/>
    </cofactor>
</comment>
<keyword evidence="8" id="KW-0786">Thiamine pyrophosphate</keyword>
<dbReference type="Gene3D" id="3.40.50.920">
    <property type="match status" value="1"/>
</dbReference>
<evidence type="ECO:0000256" key="2">
    <source>
        <dbReference type="ARBA" id="ARBA00001946"/>
    </source>
</evidence>
<proteinExistence type="inferred from homology"/>
<dbReference type="GO" id="GO:0004802">
    <property type="term" value="F:transketolase activity"/>
    <property type="evidence" value="ECO:0007669"/>
    <property type="project" value="UniProtKB-EC"/>
</dbReference>
<gene>
    <name evidence="11" type="ORF">H312_01747</name>
</gene>
<dbReference type="Pfam" id="PF22613">
    <property type="entry name" value="Transketolase_C_1"/>
    <property type="match status" value="1"/>
</dbReference>
<dbReference type="OrthoDB" id="10267175at2759"/>
<dbReference type="SMART" id="SM00861">
    <property type="entry name" value="Transket_pyr"/>
    <property type="match status" value="1"/>
</dbReference>
<evidence type="ECO:0000259" key="10">
    <source>
        <dbReference type="SMART" id="SM00861"/>
    </source>
</evidence>
<comment type="similarity">
    <text evidence="4">Belongs to the transketolase family.</text>
</comment>
<dbReference type="InterPro" id="IPR055152">
    <property type="entry name" value="Transketolase-like_C_2"/>
</dbReference>
<dbReference type="InterPro" id="IPR005474">
    <property type="entry name" value="Transketolase_N"/>
</dbReference>
<dbReference type="GO" id="GO:0006098">
    <property type="term" value="P:pentose-phosphate shunt"/>
    <property type="evidence" value="ECO:0007669"/>
    <property type="project" value="TreeGrafter"/>
</dbReference>
<organism evidence="11 12">
    <name type="scientific">Anncaliia algerae PRA339</name>
    <dbReference type="NCBI Taxonomy" id="1288291"/>
    <lineage>
        <taxon>Eukaryota</taxon>
        <taxon>Fungi</taxon>
        <taxon>Fungi incertae sedis</taxon>
        <taxon>Microsporidia</taxon>
        <taxon>Tubulinosematoidea</taxon>
        <taxon>Tubulinosematidae</taxon>
        <taxon>Anncaliia</taxon>
    </lineage>
</organism>
<dbReference type="VEuPathDB" id="MicrosporidiaDB:H312_01747"/>
<keyword evidence="7" id="KW-0460">Magnesium</keyword>
<reference evidence="11 12" key="2">
    <citation type="submission" date="2014-03" db="EMBL/GenBank/DDBJ databases">
        <title>The Genome Sequence of Anncaliia algerae insect isolate PRA339.</title>
        <authorList>
            <consortium name="The Broad Institute Genome Sequencing Platform"/>
            <consortium name="The Broad Institute Genome Sequencing Center for Infectious Disease"/>
            <person name="Cuomo C."/>
            <person name="Becnel J."/>
            <person name="Sanscrainte N."/>
            <person name="Walker B."/>
            <person name="Young S.K."/>
            <person name="Zeng Q."/>
            <person name="Gargeya S."/>
            <person name="Fitzgerald M."/>
            <person name="Haas B."/>
            <person name="Abouelleil A."/>
            <person name="Alvarado L."/>
            <person name="Arachchi H.M."/>
            <person name="Berlin A.M."/>
            <person name="Chapman S.B."/>
            <person name="Dewar J."/>
            <person name="Goldberg J."/>
            <person name="Griggs A."/>
            <person name="Gujja S."/>
            <person name="Hansen M."/>
            <person name="Howarth C."/>
            <person name="Imamovic A."/>
            <person name="Larimer J."/>
            <person name="McCowan C."/>
            <person name="Murphy C."/>
            <person name="Neiman D."/>
            <person name="Pearson M."/>
            <person name="Priest M."/>
            <person name="Roberts A."/>
            <person name="Saif S."/>
            <person name="Shea T."/>
            <person name="Sisk P."/>
            <person name="Sykes S."/>
            <person name="Wortman J."/>
            <person name="Nusbaum C."/>
            <person name="Birren B."/>
        </authorList>
    </citation>
    <scope>NUCLEOTIDE SEQUENCE [LARGE SCALE GENOMIC DNA]</scope>
    <source>
        <strain evidence="11 12">PRA339</strain>
    </source>
</reference>
<keyword evidence="12" id="KW-1185">Reference proteome</keyword>
<protein>
    <recommendedName>
        <fullName evidence="10">Transketolase-like pyrimidine-binding domain-containing protein</fullName>
    </recommendedName>
</protein>
<accession>A0A059F1H9</accession>
<name>A0A059F1H9_9MICR</name>
<dbReference type="AlphaFoldDB" id="A0A059F1H9"/>
<evidence type="ECO:0000256" key="4">
    <source>
        <dbReference type="ARBA" id="ARBA00007131"/>
    </source>
</evidence>
<evidence type="ECO:0000256" key="5">
    <source>
        <dbReference type="ARBA" id="ARBA00022679"/>
    </source>
</evidence>
<evidence type="ECO:0000256" key="1">
    <source>
        <dbReference type="ARBA" id="ARBA00001941"/>
    </source>
</evidence>
<keyword evidence="5" id="KW-0808">Transferase</keyword>
<evidence type="ECO:0000256" key="7">
    <source>
        <dbReference type="ARBA" id="ARBA00022842"/>
    </source>
</evidence>
<evidence type="ECO:0000313" key="11">
    <source>
        <dbReference type="EMBL" id="KCZ80864.1"/>
    </source>
</evidence>
<evidence type="ECO:0000256" key="9">
    <source>
        <dbReference type="ARBA" id="ARBA00049473"/>
    </source>
</evidence>
<dbReference type="HOGENOM" id="CLU_009227_0_0_1"/>
<dbReference type="GO" id="GO:0046872">
    <property type="term" value="F:metal ion binding"/>
    <property type="evidence" value="ECO:0007669"/>
    <property type="project" value="UniProtKB-KW"/>
</dbReference>
<dbReference type="InterPro" id="IPR033247">
    <property type="entry name" value="Transketolase_fam"/>
</dbReference>
<dbReference type="PANTHER" id="PTHR43522:SF2">
    <property type="entry name" value="TRANSKETOLASE 1-RELATED"/>
    <property type="match status" value="1"/>
</dbReference>
<dbReference type="InterPro" id="IPR020826">
    <property type="entry name" value="Transketolase_BS"/>
</dbReference>
<comment type="cofactor">
    <cofactor evidence="3">
        <name>thiamine diphosphate</name>
        <dbReference type="ChEBI" id="CHEBI:58937"/>
    </cofactor>
</comment>